<evidence type="ECO:0000313" key="4">
    <source>
        <dbReference type="Proteomes" id="UP000694941"/>
    </source>
</evidence>
<protein>
    <submittedName>
        <fullName evidence="5">Uncharacterized protein LOC111086154</fullName>
    </submittedName>
</protein>
<gene>
    <name evidence="5" type="primary">LOC111086154</name>
</gene>
<keyword evidence="4" id="KW-1185">Reference proteome</keyword>
<evidence type="ECO:0000313" key="5">
    <source>
        <dbReference type="RefSeq" id="XP_022243563.1"/>
    </source>
</evidence>
<dbReference type="RefSeq" id="XP_022243563.1">
    <property type="nucleotide sequence ID" value="XM_022387855.1"/>
</dbReference>
<comment type="subcellular location">
    <subcellularLocation>
        <location evidence="1">Secreted</location>
    </subcellularLocation>
</comment>
<dbReference type="Proteomes" id="UP000694941">
    <property type="component" value="Unplaced"/>
</dbReference>
<evidence type="ECO:0000256" key="2">
    <source>
        <dbReference type="ARBA" id="ARBA00022525"/>
    </source>
</evidence>
<dbReference type="PANTHER" id="PTHR22918">
    <property type="entry name" value="SEMINAL PLASMA PROTEIN"/>
    <property type="match status" value="1"/>
</dbReference>
<name>A0ABM1SIV8_LIMPO</name>
<organism evidence="4 5">
    <name type="scientific">Limulus polyphemus</name>
    <name type="common">Atlantic horseshoe crab</name>
    <dbReference type="NCBI Taxonomy" id="6850"/>
    <lineage>
        <taxon>Eukaryota</taxon>
        <taxon>Metazoa</taxon>
        <taxon>Ecdysozoa</taxon>
        <taxon>Arthropoda</taxon>
        <taxon>Chelicerata</taxon>
        <taxon>Merostomata</taxon>
        <taxon>Xiphosura</taxon>
        <taxon>Limulidae</taxon>
        <taxon>Limulus</taxon>
    </lineage>
</organism>
<dbReference type="PANTHER" id="PTHR22918:SF6">
    <property type="entry name" value="EG:8D8.1 PROTEIN-RELATED"/>
    <property type="match status" value="1"/>
</dbReference>
<dbReference type="InterPro" id="IPR051666">
    <property type="entry name" value="SP_Capacitation_Regulator"/>
</dbReference>
<keyword evidence="2" id="KW-0964">Secreted</keyword>
<dbReference type="GeneID" id="111086154"/>
<evidence type="ECO:0000256" key="3">
    <source>
        <dbReference type="SAM" id="Coils"/>
    </source>
</evidence>
<reference evidence="5" key="1">
    <citation type="submission" date="2025-08" db="UniProtKB">
        <authorList>
            <consortium name="RefSeq"/>
        </authorList>
    </citation>
    <scope>IDENTIFICATION</scope>
    <source>
        <tissue evidence="5">Muscle</tissue>
    </source>
</reference>
<evidence type="ECO:0000256" key="1">
    <source>
        <dbReference type="ARBA" id="ARBA00004613"/>
    </source>
</evidence>
<proteinExistence type="predicted"/>
<accession>A0ABM1SIV8</accession>
<keyword evidence="3" id="KW-0175">Coiled coil</keyword>
<feature type="coiled-coil region" evidence="3">
    <location>
        <begin position="345"/>
        <end position="372"/>
    </location>
</feature>
<sequence length="1092" mass="123186">MGIVKEFLISKNTKEIAEMAISAPWELYDMRDDELLEERANYQRNGVFADTLNSVVLDMTRQYFARENYDTDDFFYDMDHPELEKTTPFFHGFIPGTGYNNREGFLLILAIILDSISFVKTYEQLQILAVVILEASEHAARLTVYTVVNGYSNQAMLLNLDDTPVKIGYVSSHFDSSIILLYHSSFGFNIQYIEEDHIRDLQSFRIGFEHFFAIIASREQHLLVWRSEKFHTKQVLTFPNAIQLHTAPVSSCRDDIVALLLQDTIPNSVSLLMWHSQDEKLIMGLFEEYKKNVQRLSFVLEHAVTGSNVFIVEHQIFNKMNVLHRSVSALELLENFSLEGSQLTLDELKWTVDSLALKLSNVEQNLEDVLSALEAFYYMMKPLIIENSLDISGRINNMDLSEDLVTLHRNHQIKAHKTMKDEIYVYEDLTVKLIDETDIKEMKRFSLTENTIQTMSTKEFSREIYVTGLVDQLNTSDAVTLTLEDFLYDKVFARGIGVEKDVIVGKSVDAVDVSSLTRLIKRKDFHLPGKITFLAGVLVEQNLDVQKKIYELDVGIIYHDAIFKTDDIVEIYSLKAFDALTIKSTTVNTINGFNMEDFMFTGGRQTIRGTKFLDETNFSDLRSDSNIVDEVDLKVLEAERVSRSSASTIQGHLNFFEILLVENAIAETVDGIIIENAVMVSLPQEIVTKIFKPHLADNRRKEPCLSTRQVRVIGDVEVETTVDSVDLTKFTRERITISSNQNILVEVILGDNDAVLIEAERVNNVDLAKLSKNVMSLSKSQVVSEKNFEGEISVFGDIRTSAGVSNTRLDLVNTNAIKLNGNQILFGHLTFLDVLGVAEHFIVEKLINNVNLTHLVEDSVMTGGNHVLTKPVCFQSLLQINGDLDAILVNGFHLPDKLLTRTSPQVITGFFVFERGLGLSSNLFTSGLINGVDVSYLSATTMNLDQNNEVLGNLKFQNEVVMEKILSISGLVNGINLSRLQTEAVLVNERGRITIPKTISNEVFVKHNLTTNVVNNLNLEEFVADVTWIIGEEYIPTSKTFTEEVVVLHNLEVLGPTSVSPIDGIDLARLARDAIYLHQPEKIKGNLVAVQI</sequence>